<evidence type="ECO:0000256" key="18">
    <source>
        <dbReference type="ARBA" id="ARBA00047899"/>
    </source>
</evidence>
<evidence type="ECO:0000256" key="3">
    <source>
        <dbReference type="ARBA" id="ARBA00012513"/>
    </source>
</evidence>
<dbReference type="EC" id="2.7.11.1" evidence="3"/>
<keyword evidence="15 21" id="KW-0472">Membrane</keyword>
<sequence>MMPEAESYRLFHVAFICLLLLIVGTNVFGDTLEIDKLVLLSLKDFLESENEINRGIYMHWQSEDLTPCNWQGISCDATQSRVVGIDLSYNKIAGNMFGNFSALTALTSLNLSKNSISGILSADLSRSESLKNINLSFNMIEGELNSTGFYSLEVLDLSFNRIHGDMQFVMSGICNSLVVANFSSNYLTGQFSSTFDQCLHLKYLDLSLNNLTGNLWPGIDRLKELSLAHNNFSGSISSSIFPQNCNLEVLDLSENAFIGQFPKEVSYCIGLVTLNLWGNNFTGAIPGELGTVMSIQALYLGSNNFSSEIPETLLGLKNLAFLDLSKNNFGGDVQEIFGRFTQVKFLLLHGNSYSGGIYTSGILNLPNIARLDLSYNNFTGQLPVKFSELSSLKFLILAFNQFTGNIPVEYGNFQSLQALDLSSNMLSGSIPRSLGNLKSLLWLMLANNSLTGEIPPELGNCRSLLWLNLERNNLSGKIPTELTKIGSNATPTFMMNRENEDITAGSGECLAMKRWIPADYPPFSFVYTLLTRKNCRSLWDRLLKGIGLFSVCVAGGRQYEISGYIQLSCNNLSGQVPHEIGNMQNFSLLHLGMNAFSGQLPSEIGSMPLIVLNVTNNKFSGEIPSEIGNIKCLQNLDLSYNNFSGTFPASLGKLNDLSEFNISYNPYISGSIPDVGQLATFEKWSFLGDPLLHLPSFVNNSTDATGNYKKEISKSSARVGSLLVFFALTLAILVCAIMTLTVCIIAKSPGTDDSKFLLRWETGQHGYISSSGSSPRWLSDPTVKVIRLDKTSFTHSDILKATGKFSEDRIIGRGGSGTVYRGLLPDGREIAVKKLQREGVESERAFLAEMEVLSGNGIHPNLVTLYGWCLDGSEKLLVYEYMGGGSLEDLITNKVAFSWRQRIDAAIDIARALVFLHHECNPSILHRDVKASNVLLDKEGSARVTDFGLARVMNDGGSHVSTVVAGTVGYVAPEYGQTWKATTKGDVYSYGVLAMELATGRRAVDGDDECLVERGKRVMGDGRDGFTRAVVTPACLLVSGVAEGCHEMSELLKIGIRCTDEYPQCRPNMKQVLSMLLGVSGSEKHLIFNSYPSS</sequence>
<keyword evidence="6" id="KW-0433">Leucine-rich repeat</keyword>
<dbReference type="Gene3D" id="1.10.510.10">
    <property type="entry name" value="Transferase(Phosphotransferase) domain 1"/>
    <property type="match status" value="1"/>
</dbReference>
<evidence type="ECO:0000256" key="7">
    <source>
        <dbReference type="ARBA" id="ARBA00022679"/>
    </source>
</evidence>
<dbReference type="FunFam" id="3.80.10.10:FF:000691">
    <property type="entry name" value="Putative LRR receptor-like serine/threonine-protein kinase"/>
    <property type="match status" value="1"/>
</dbReference>
<dbReference type="GO" id="GO:0033612">
    <property type="term" value="F:receptor serine/threonine kinase binding"/>
    <property type="evidence" value="ECO:0007669"/>
    <property type="project" value="TreeGrafter"/>
</dbReference>
<evidence type="ECO:0000256" key="21">
    <source>
        <dbReference type="SAM" id="Phobius"/>
    </source>
</evidence>
<keyword evidence="5" id="KW-0597">Phosphoprotein</keyword>
<keyword evidence="24" id="KW-1185">Reference proteome</keyword>
<dbReference type="GO" id="GO:0004674">
    <property type="term" value="F:protein serine/threonine kinase activity"/>
    <property type="evidence" value="ECO:0007669"/>
    <property type="project" value="UniProtKB-KW"/>
</dbReference>
<keyword evidence="11 20" id="KW-0547">Nucleotide-binding</keyword>
<name>A0AAV3PAC7_LITER</name>
<evidence type="ECO:0000313" key="24">
    <source>
        <dbReference type="Proteomes" id="UP001454036"/>
    </source>
</evidence>
<evidence type="ECO:0000256" key="13">
    <source>
        <dbReference type="ARBA" id="ARBA00022840"/>
    </source>
</evidence>
<comment type="subcellular location">
    <subcellularLocation>
        <location evidence="1">Membrane</location>
        <topology evidence="1">Single-pass type I membrane protein</topology>
    </subcellularLocation>
</comment>
<dbReference type="PROSITE" id="PS00108">
    <property type="entry name" value="PROTEIN_KINASE_ST"/>
    <property type="match status" value="1"/>
</dbReference>
<evidence type="ECO:0000256" key="11">
    <source>
        <dbReference type="ARBA" id="ARBA00022741"/>
    </source>
</evidence>
<dbReference type="PANTHER" id="PTHR48056">
    <property type="entry name" value="LRR RECEPTOR-LIKE SERINE/THREONINE-PROTEIN KINASE-RELATED"/>
    <property type="match status" value="1"/>
</dbReference>
<keyword evidence="8 21" id="KW-0812">Transmembrane</keyword>
<keyword evidence="13 20" id="KW-0067">ATP-binding</keyword>
<keyword evidence="12" id="KW-0418">Kinase</keyword>
<evidence type="ECO:0000256" key="12">
    <source>
        <dbReference type="ARBA" id="ARBA00022777"/>
    </source>
</evidence>
<dbReference type="Pfam" id="PF13516">
    <property type="entry name" value="LRR_6"/>
    <property type="match status" value="2"/>
</dbReference>
<dbReference type="FunFam" id="3.30.200.20:FF:000309">
    <property type="entry name" value="Leucine-rich repeat receptor protein kinase MSP1"/>
    <property type="match status" value="1"/>
</dbReference>
<organism evidence="23 24">
    <name type="scientific">Lithospermum erythrorhizon</name>
    <name type="common">Purple gromwell</name>
    <name type="synonym">Lithospermum officinale var. erythrorhizon</name>
    <dbReference type="NCBI Taxonomy" id="34254"/>
    <lineage>
        <taxon>Eukaryota</taxon>
        <taxon>Viridiplantae</taxon>
        <taxon>Streptophyta</taxon>
        <taxon>Embryophyta</taxon>
        <taxon>Tracheophyta</taxon>
        <taxon>Spermatophyta</taxon>
        <taxon>Magnoliopsida</taxon>
        <taxon>eudicotyledons</taxon>
        <taxon>Gunneridae</taxon>
        <taxon>Pentapetalae</taxon>
        <taxon>asterids</taxon>
        <taxon>lamiids</taxon>
        <taxon>Boraginales</taxon>
        <taxon>Boraginaceae</taxon>
        <taxon>Boraginoideae</taxon>
        <taxon>Lithospermeae</taxon>
        <taxon>Lithospermum</taxon>
    </lineage>
</organism>
<comment type="caution">
    <text evidence="23">The sequence shown here is derived from an EMBL/GenBank/DDBJ whole genome shotgun (WGS) entry which is preliminary data.</text>
</comment>
<dbReference type="EMBL" id="BAABME010001019">
    <property type="protein sequence ID" value="GAA0147048.1"/>
    <property type="molecule type" value="Genomic_DNA"/>
</dbReference>
<dbReference type="GO" id="GO:0005524">
    <property type="term" value="F:ATP binding"/>
    <property type="evidence" value="ECO:0007669"/>
    <property type="project" value="UniProtKB-UniRule"/>
</dbReference>
<evidence type="ECO:0000256" key="20">
    <source>
        <dbReference type="PROSITE-ProRule" id="PRU10141"/>
    </source>
</evidence>
<dbReference type="Pfam" id="PF00560">
    <property type="entry name" value="LRR_1"/>
    <property type="match status" value="9"/>
</dbReference>
<dbReference type="InterPro" id="IPR050647">
    <property type="entry name" value="Plant_LRR-RLKs"/>
</dbReference>
<dbReference type="Pfam" id="PF00069">
    <property type="entry name" value="Pkinase"/>
    <property type="match status" value="1"/>
</dbReference>
<evidence type="ECO:0000256" key="14">
    <source>
        <dbReference type="ARBA" id="ARBA00022989"/>
    </source>
</evidence>
<dbReference type="PROSITE" id="PS00107">
    <property type="entry name" value="PROTEIN_KINASE_ATP"/>
    <property type="match status" value="1"/>
</dbReference>
<evidence type="ECO:0000256" key="17">
    <source>
        <dbReference type="ARBA" id="ARBA00023180"/>
    </source>
</evidence>
<dbReference type="InterPro" id="IPR011009">
    <property type="entry name" value="Kinase-like_dom_sf"/>
</dbReference>
<feature type="transmembrane region" description="Helical" evidence="21">
    <location>
        <begin position="722"/>
        <end position="746"/>
    </location>
</feature>
<dbReference type="SMART" id="SM00369">
    <property type="entry name" value="LRR_TYP"/>
    <property type="match status" value="6"/>
</dbReference>
<evidence type="ECO:0000256" key="19">
    <source>
        <dbReference type="ARBA" id="ARBA00048679"/>
    </source>
</evidence>
<evidence type="ECO:0000256" key="10">
    <source>
        <dbReference type="ARBA" id="ARBA00022737"/>
    </source>
</evidence>
<dbReference type="InterPro" id="IPR003591">
    <property type="entry name" value="Leu-rich_rpt_typical-subtyp"/>
</dbReference>
<dbReference type="SUPFAM" id="SSF56112">
    <property type="entry name" value="Protein kinase-like (PK-like)"/>
    <property type="match status" value="1"/>
</dbReference>
<dbReference type="InterPro" id="IPR001611">
    <property type="entry name" value="Leu-rich_rpt"/>
</dbReference>
<feature type="binding site" evidence="20">
    <location>
        <position position="834"/>
    </location>
    <ligand>
        <name>ATP</name>
        <dbReference type="ChEBI" id="CHEBI:30616"/>
    </ligand>
</feature>
<evidence type="ECO:0000256" key="8">
    <source>
        <dbReference type="ARBA" id="ARBA00022692"/>
    </source>
</evidence>
<keyword evidence="4" id="KW-0723">Serine/threonine-protein kinase</keyword>
<dbReference type="SMART" id="SM00220">
    <property type="entry name" value="S_TKc"/>
    <property type="match status" value="1"/>
</dbReference>
<dbReference type="GO" id="GO:0016020">
    <property type="term" value="C:membrane"/>
    <property type="evidence" value="ECO:0007669"/>
    <property type="project" value="UniProtKB-SubCell"/>
</dbReference>
<dbReference type="PANTHER" id="PTHR48056:SF89">
    <property type="entry name" value="OS06G0585982 PROTEIN"/>
    <property type="match status" value="1"/>
</dbReference>
<evidence type="ECO:0000256" key="1">
    <source>
        <dbReference type="ARBA" id="ARBA00004479"/>
    </source>
</evidence>
<evidence type="ECO:0000256" key="9">
    <source>
        <dbReference type="ARBA" id="ARBA00022729"/>
    </source>
</evidence>
<evidence type="ECO:0000256" key="6">
    <source>
        <dbReference type="ARBA" id="ARBA00022614"/>
    </source>
</evidence>
<evidence type="ECO:0000256" key="16">
    <source>
        <dbReference type="ARBA" id="ARBA00023170"/>
    </source>
</evidence>
<dbReference type="InterPro" id="IPR013210">
    <property type="entry name" value="LRR_N_plant-typ"/>
</dbReference>
<evidence type="ECO:0000256" key="15">
    <source>
        <dbReference type="ARBA" id="ARBA00023136"/>
    </source>
</evidence>
<dbReference type="InterPro" id="IPR000719">
    <property type="entry name" value="Prot_kinase_dom"/>
</dbReference>
<dbReference type="Gene3D" id="3.80.10.10">
    <property type="entry name" value="Ribonuclease Inhibitor"/>
    <property type="match status" value="3"/>
</dbReference>
<keyword evidence="17" id="KW-0325">Glycoprotein</keyword>
<keyword evidence="7" id="KW-0808">Transferase</keyword>
<dbReference type="InterPro" id="IPR008271">
    <property type="entry name" value="Ser/Thr_kinase_AS"/>
</dbReference>
<evidence type="ECO:0000313" key="23">
    <source>
        <dbReference type="EMBL" id="GAA0147048.1"/>
    </source>
</evidence>
<keyword evidence="9" id="KW-0732">Signal</keyword>
<accession>A0AAV3PAC7</accession>
<dbReference type="CDD" id="cd14066">
    <property type="entry name" value="STKc_IRAK"/>
    <property type="match status" value="1"/>
</dbReference>
<keyword evidence="14 21" id="KW-1133">Transmembrane helix</keyword>
<dbReference type="PROSITE" id="PS50011">
    <property type="entry name" value="PROTEIN_KINASE_DOM"/>
    <property type="match status" value="1"/>
</dbReference>
<comment type="similarity">
    <text evidence="2">Belongs to the protein kinase superfamily. Ser/Thr protein kinase family.</text>
</comment>
<protein>
    <recommendedName>
        <fullName evidence="3">non-specific serine/threonine protein kinase</fullName>
        <ecNumber evidence="3">2.7.11.1</ecNumber>
    </recommendedName>
</protein>
<dbReference type="FunFam" id="3.80.10.10:FF:000041">
    <property type="entry name" value="LRR receptor-like serine/threonine-protein kinase ERECTA"/>
    <property type="match status" value="1"/>
</dbReference>
<feature type="domain" description="Protein kinase" evidence="22">
    <location>
        <begin position="805"/>
        <end position="1088"/>
    </location>
</feature>
<evidence type="ECO:0000256" key="5">
    <source>
        <dbReference type="ARBA" id="ARBA00022553"/>
    </source>
</evidence>
<comment type="catalytic activity">
    <reaction evidence="19">
        <text>L-seryl-[protein] + ATP = O-phospho-L-seryl-[protein] + ADP + H(+)</text>
        <dbReference type="Rhea" id="RHEA:17989"/>
        <dbReference type="Rhea" id="RHEA-COMP:9863"/>
        <dbReference type="Rhea" id="RHEA-COMP:11604"/>
        <dbReference type="ChEBI" id="CHEBI:15378"/>
        <dbReference type="ChEBI" id="CHEBI:29999"/>
        <dbReference type="ChEBI" id="CHEBI:30616"/>
        <dbReference type="ChEBI" id="CHEBI:83421"/>
        <dbReference type="ChEBI" id="CHEBI:456216"/>
        <dbReference type="EC" id="2.7.11.1"/>
    </reaction>
</comment>
<keyword evidence="16 23" id="KW-0675">Receptor</keyword>
<dbReference type="InterPro" id="IPR032675">
    <property type="entry name" value="LRR_dom_sf"/>
</dbReference>
<dbReference type="Gene3D" id="3.30.200.20">
    <property type="entry name" value="Phosphorylase Kinase, domain 1"/>
    <property type="match status" value="1"/>
</dbReference>
<dbReference type="AlphaFoldDB" id="A0AAV3PAC7"/>
<proteinExistence type="inferred from homology"/>
<dbReference type="Pfam" id="PF08263">
    <property type="entry name" value="LRRNT_2"/>
    <property type="match status" value="1"/>
</dbReference>
<dbReference type="SUPFAM" id="SSF52058">
    <property type="entry name" value="L domain-like"/>
    <property type="match status" value="3"/>
</dbReference>
<dbReference type="GO" id="GO:0006952">
    <property type="term" value="P:defense response"/>
    <property type="evidence" value="ECO:0007669"/>
    <property type="project" value="UniProtKB-ARBA"/>
</dbReference>
<dbReference type="FunFam" id="1.10.510.10:FF:000388">
    <property type="entry name" value="Leucine-rich repeat receptor-like tyrosine-protein kinase PXC3"/>
    <property type="match status" value="1"/>
</dbReference>
<dbReference type="InterPro" id="IPR017441">
    <property type="entry name" value="Protein_kinase_ATP_BS"/>
</dbReference>
<evidence type="ECO:0000256" key="2">
    <source>
        <dbReference type="ARBA" id="ARBA00008684"/>
    </source>
</evidence>
<evidence type="ECO:0000259" key="22">
    <source>
        <dbReference type="PROSITE" id="PS50011"/>
    </source>
</evidence>
<dbReference type="GO" id="GO:0051707">
    <property type="term" value="P:response to other organism"/>
    <property type="evidence" value="ECO:0007669"/>
    <property type="project" value="UniProtKB-ARBA"/>
</dbReference>
<comment type="catalytic activity">
    <reaction evidence="18">
        <text>L-threonyl-[protein] + ATP = O-phospho-L-threonyl-[protein] + ADP + H(+)</text>
        <dbReference type="Rhea" id="RHEA:46608"/>
        <dbReference type="Rhea" id="RHEA-COMP:11060"/>
        <dbReference type="Rhea" id="RHEA-COMP:11605"/>
        <dbReference type="ChEBI" id="CHEBI:15378"/>
        <dbReference type="ChEBI" id="CHEBI:30013"/>
        <dbReference type="ChEBI" id="CHEBI:30616"/>
        <dbReference type="ChEBI" id="CHEBI:61977"/>
        <dbReference type="ChEBI" id="CHEBI:456216"/>
        <dbReference type="EC" id="2.7.11.1"/>
    </reaction>
</comment>
<keyword evidence="10" id="KW-0677">Repeat</keyword>
<reference evidence="23 24" key="1">
    <citation type="submission" date="2024-01" db="EMBL/GenBank/DDBJ databases">
        <title>The complete chloroplast genome sequence of Lithospermum erythrorhizon: insights into the phylogenetic relationship among Boraginaceae species and the maternal lineages of purple gromwells.</title>
        <authorList>
            <person name="Okada T."/>
            <person name="Watanabe K."/>
        </authorList>
    </citation>
    <scope>NUCLEOTIDE SEQUENCE [LARGE SCALE GENOMIC DNA]</scope>
</reference>
<dbReference type="Proteomes" id="UP001454036">
    <property type="component" value="Unassembled WGS sequence"/>
</dbReference>
<evidence type="ECO:0000256" key="4">
    <source>
        <dbReference type="ARBA" id="ARBA00022527"/>
    </source>
</evidence>
<gene>
    <name evidence="23" type="ORF">LIER_06846</name>
</gene>